<comment type="function">
    <text evidence="7">Binds 16S rRNA, required for the assembly of 30S particles.</text>
</comment>
<feature type="binding site" evidence="7">
    <location>
        <position position="46"/>
    </location>
    <ligand>
        <name>Zn(2+)</name>
        <dbReference type="ChEBI" id="CHEBI:29105"/>
    </ligand>
</feature>
<evidence type="ECO:0000256" key="1">
    <source>
        <dbReference type="ARBA" id="ARBA00022723"/>
    </source>
</evidence>
<keyword evidence="4 7" id="KW-0694">RNA-binding</keyword>
<dbReference type="FunFam" id="4.10.830.10:FF:000002">
    <property type="entry name" value="40S ribosomal protein S29"/>
    <property type="match status" value="1"/>
</dbReference>
<dbReference type="PANTHER" id="PTHR12010:SF2">
    <property type="entry name" value="40S RIBOSOMAL PROTEIN S29"/>
    <property type="match status" value="1"/>
</dbReference>
<dbReference type="NCBIfam" id="NF004424">
    <property type="entry name" value="PRK05766.1"/>
    <property type="match status" value="1"/>
</dbReference>
<accession>M0MNV5</accession>
<dbReference type="GO" id="GO:0008270">
    <property type="term" value="F:zinc ion binding"/>
    <property type="evidence" value="ECO:0007669"/>
    <property type="project" value="UniProtKB-UniRule"/>
</dbReference>
<dbReference type="HAMAP" id="MF_01364_A">
    <property type="entry name" value="Ribosomal_uS14_2_A"/>
    <property type="match status" value="1"/>
</dbReference>
<dbReference type="InterPro" id="IPR018271">
    <property type="entry name" value="Ribosomal_uS14_CS"/>
</dbReference>
<keyword evidence="6 7" id="KW-0687">Ribonucleoprotein</keyword>
<evidence type="ECO:0000256" key="4">
    <source>
        <dbReference type="ARBA" id="ARBA00022884"/>
    </source>
</evidence>
<feature type="compositionally biased region" description="Basic and acidic residues" evidence="8">
    <location>
        <begin position="28"/>
        <end position="41"/>
    </location>
</feature>
<dbReference type="PROSITE" id="PS00527">
    <property type="entry name" value="RIBOSOMAL_S14"/>
    <property type="match status" value="1"/>
</dbReference>
<dbReference type="EMBL" id="AOMA01000004">
    <property type="protein sequence ID" value="EMA47023.1"/>
    <property type="molecule type" value="Genomic_DNA"/>
</dbReference>
<dbReference type="InterPro" id="IPR039744">
    <property type="entry name" value="RIbosomal_uS14_euk_arc"/>
</dbReference>
<evidence type="ECO:0000313" key="10">
    <source>
        <dbReference type="Proteomes" id="UP000011607"/>
    </source>
</evidence>
<dbReference type="InterPro" id="IPR043140">
    <property type="entry name" value="Ribosomal_uS14_sf"/>
</dbReference>
<comment type="cofactor">
    <cofactor evidence="7">
        <name>Zn(2+)</name>
        <dbReference type="ChEBI" id="CHEBI:29105"/>
    </cofactor>
    <text evidence="7">Binds 1 zinc ion per subunit.</text>
</comment>
<dbReference type="GO" id="GO:0019843">
    <property type="term" value="F:rRNA binding"/>
    <property type="evidence" value="ECO:0007669"/>
    <property type="project" value="UniProtKB-UniRule"/>
</dbReference>
<keyword evidence="5 7" id="KW-0689">Ribosomal protein</keyword>
<organism evidence="9 10">
    <name type="scientific">Halobiforma nitratireducens JCM 10879</name>
    <dbReference type="NCBI Taxonomy" id="1227454"/>
    <lineage>
        <taxon>Archaea</taxon>
        <taxon>Methanobacteriati</taxon>
        <taxon>Methanobacteriota</taxon>
        <taxon>Stenosarchaea group</taxon>
        <taxon>Halobacteria</taxon>
        <taxon>Halobacteriales</taxon>
        <taxon>Natrialbaceae</taxon>
        <taxon>Halobiforma</taxon>
    </lineage>
</organism>
<feature type="binding site" evidence="7">
    <location>
        <position position="61"/>
    </location>
    <ligand>
        <name>Zn(2+)</name>
        <dbReference type="ChEBI" id="CHEBI:29105"/>
    </ligand>
</feature>
<sequence>MSESEPETEPETESEAEAAESEAAGADRTGEHAAKRTGQIEECQRCGRKQGLVGKYDINLCRQCFREIARDMGFRKYR</sequence>
<evidence type="ECO:0000256" key="2">
    <source>
        <dbReference type="ARBA" id="ARBA00022730"/>
    </source>
</evidence>
<dbReference type="PATRIC" id="fig|1227454.3.peg.138"/>
<dbReference type="GO" id="GO:0002181">
    <property type="term" value="P:cytoplasmic translation"/>
    <property type="evidence" value="ECO:0007669"/>
    <property type="project" value="TreeGrafter"/>
</dbReference>
<feature type="binding site" evidence="7">
    <location>
        <position position="43"/>
    </location>
    <ligand>
        <name>Zn(2+)</name>
        <dbReference type="ChEBI" id="CHEBI:29105"/>
    </ligand>
</feature>
<evidence type="ECO:0000256" key="7">
    <source>
        <dbReference type="HAMAP-Rule" id="MF_01364"/>
    </source>
</evidence>
<dbReference type="OrthoDB" id="5615at2157"/>
<proteinExistence type="inferred from homology"/>
<comment type="caution">
    <text evidence="9">The sequence shown here is derived from an EMBL/GenBank/DDBJ whole genome shotgun (WGS) entry which is preliminary data.</text>
</comment>
<feature type="compositionally biased region" description="Acidic residues" evidence="8">
    <location>
        <begin position="1"/>
        <end position="20"/>
    </location>
</feature>
<name>M0MNV5_9EURY</name>
<keyword evidence="2 7" id="KW-0699">rRNA-binding</keyword>
<gene>
    <name evidence="9" type="primary">rps14P</name>
    <name evidence="7" type="synonym">rps14</name>
    <name evidence="9" type="ORF">C446_00699</name>
</gene>
<dbReference type="STRING" id="1227454.C446_00699"/>
<feature type="region of interest" description="Disordered" evidence="8">
    <location>
        <begin position="1"/>
        <end position="41"/>
    </location>
</feature>
<keyword evidence="3 7" id="KW-0862">Zinc</keyword>
<keyword evidence="1 7" id="KW-0479">Metal-binding</keyword>
<dbReference type="InterPro" id="IPR023676">
    <property type="entry name" value="Ribosomal_uS14_arc"/>
</dbReference>
<comment type="similarity">
    <text evidence="7">Belongs to the universal ribosomal protein uS14 family. Zinc-binding uS14 subfamily.</text>
</comment>
<dbReference type="Proteomes" id="UP000011607">
    <property type="component" value="Unassembled WGS sequence"/>
</dbReference>
<evidence type="ECO:0000313" key="9">
    <source>
        <dbReference type="EMBL" id="EMA47023.1"/>
    </source>
</evidence>
<evidence type="ECO:0000256" key="3">
    <source>
        <dbReference type="ARBA" id="ARBA00022833"/>
    </source>
</evidence>
<evidence type="ECO:0000256" key="8">
    <source>
        <dbReference type="SAM" id="MobiDB-lite"/>
    </source>
</evidence>
<keyword evidence="10" id="KW-1185">Reference proteome</keyword>
<dbReference type="Pfam" id="PF00253">
    <property type="entry name" value="Ribosomal_S14"/>
    <property type="match status" value="1"/>
</dbReference>
<evidence type="ECO:0000256" key="5">
    <source>
        <dbReference type="ARBA" id="ARBA00022980"/>
    </source>
</evidence>
<dbReference type="RefSeq" id="WP_006671115.1">
    <property type="nucleotide sequence ID" value="NZ_AOMA01000004.1"/>
</dbReference>
<dbReference type="PANTHER" id="PTHR12010">
    <property type="entry name" value="40S RIBOSOMAL PROTEIN S29"/>
    <property type="match status" value="1"/>
</dbReference>
<dbReference type="AlphaFoldDB" id="M0MNV5"/>
<dbReference type="GO" id="GO:0022627">
    <property type="term" value="C:cytosolic small ribosomal subunit"/>
    <property type="evidence" value="ECO:0007669"/>
    <property type="project" value="TreeGrafter"/>
</dbReference>
<dbReference type="Gene3D" id="4.10.830.10">
    <property type="entry name" value="30s Ribosomal Protein S14, Chain N"/>
    <property type="match status" value="1"/>
</dbReference>
<reference evidence="9 10" key="1">
    <citation type="journal article" date="2014" name="PLoS Genet.">
        <title>Phylogenetically driven sequencing of extremely halophilic archaea reveals strategies for static and dynamic osmo-response.</title>
        <authorList>
            <person name="Becker E.A."/>
            <person name="Seitzer P.M."/>
            <person name="Tritt A."/>
            <person name="Larsen D."/>
            <person name="Krusor M."/>
            <person name="Yao A.I."/>
            <person name="Wu D."/>
            <person name="Madern D."/>
            <person name="Eisen J.A."/>
            <person name="Darling A.E."/>
            <person name="Facciotti M.T."/>
        </authorList>
    </citation>
    <scope>NUCLEOTIDE SEQUENCE [LARGE SCALE GENOMIC DNA]</scope>
    <source>
        <strain evidence="9 10">JCM 10879</strain>
    </source>
</reference>
<feature type="binding site" evidence="7">
    <location>
        <position position="64"/>
    </location>
    <ligand>
        <name>Zn(2+)</name>
        <dbReference type="ChEBI" id="CHEBI:29105"/>
    </ligand>
</feature>
<comment type="subunit">
    <text evidence="7">Part of the 30S ribosomal subunit.</text>
</comment>
<dbReference type="GO" id="GO:0003735">
    <property type="term" value="F:structural constituent of ribosome"/>
    <property type="evidence" value="ECO:0007669"/>
    <property type="project" value="InterPro"/>
</dbReference>
<dbReference type="InterPro" id="IPR001209">
    <property type="entry name" value="Ribosomal_uS14"/>
</dbReference>
<protein>
    <recommendedName>
        <fullName evidence="7">Small ribosomal subunit protein uS14</fullName>
    </recommendedName>
</protein>
<evidence type="ECO:0000256" key="6">
    <source>
        <dbReference type="ARBA" id="ARBA00023274"/>
    </source>
</evidence>
<dbReference type="eggNOG" id="arCOG00782">
    <property type="taxonomic scope" value="Archaea"/>
</dbReference>